<comment type="caution">
    <text evidence="1">The sequence shown here is derived from an EMBL/GenBank/DDBJ whole genome shotgun (WGS) entry which is preliminary data.</text>
</comment>
<gene>
    <name evidence="1" type="ORF">AAAU72_07320</name>
</gene>
<organism evidence="1 2">
    <name type="scientific">Faecalibacterium longum</name>
    <dbReference type="NCBI Taxonomy" id="1851428"/>
    <lineage>
        <taxon>Bacteria</taxon>
        <taxon>Bacillati</taxon>
        <taxon>Bacillota</taxon>
        <taxon>Clostridia</taxon>
        <taxon>Eubacteriales</taxon>
        <taxon>Oscillospiraceae</taxon>
        <taxon>Faecalibacterium</taxon>
    </lineage>
</organism>
<dbReference type="Proteomes" id="UP001439984">
    <property type="component" value="Unassembled WGS sequence"/>
</dbReference>
<name>A0ABV1IMB9_9FIRM</name>
<sequence>MKKIAIIRREKQEEKQGRGTLCIQQPAFVGYNNSTITEKLQALF</sequence>
<dbReference type="EMBL" id="JBBNIB010000115">
    <property type="protein sequence ID" value="MEQ2687984.1"/>
    <property type="molecule type" value="Genomic_DNA"/>
</dbReference>
<reference evidence="1 2" key="1">
    <citation type="submission" date="2024-04" db="EMBL/GenBank/DDBJ databases">
        <title>Human intestinal bacterial collection.</title>
        <authorList>
            <person name="Pauvert C."/>
            <person name="Hitch T.C.A."/>
            <person name="Clavel T."/>
        </authorList>
    </citation>
    <scope>NUCLEOTIDE SEQUENCE [LARGE SCALE GENOMIC DNA]</scope>
    <source>
        <strain evidence="1 2">CLA-AA-H236</strain>
    </source>
</reference>
<proteinExistence type="predicted"/>
<protein>
    <submittedName>
        <fullName evidence="1">Uncharacterized protein</fullName>
    </submittedName>
</protein>
<evidence type="ECO:0000313" key="1">
    <source>
        <dbReference type="EMBL" id="MEQ2687984.1"/>
    </source>
</evidence>
<keyword evidence="2" id="KW-1185">Reference proteome</keyword>
<evidence type="ECO:0000313" key="2">
    <source>
        <dbReference type="Proteomes" id="UP001439984"/>
    </source>
</evidence>
<accession>A0ABV1IMB9</accession>
<dbReference type="RefSeq" id="WP_265104418.1">
    <property type="nucleotide sequence ID" value="NZ_JBBNIB010000115.1"/>
</dbReference>